<dbReference type="PANTHER" id="PTHR28185:SF1">
    <property type="entry name" value="MITOCHONDRIAL DISTRIBUTION AND MORPHOLOGY PROTEIN 34"/>
    <property type="match status" value="1"/>
</dbReference>
<gene>
    <name evidence="10" type="primary">MDM34</name>
    <name evidence="14" type="ORF">B0I71DRAFT_133027</name>
    <name evidence="13" type="ORF">YALI1_D33042g</name>
</gene>
<evidence type="ECO:0000313" key="13">
    <source>
        <dbReference type="EMBL" id="AOW04608.1"/>
    </source>
</evidence>
<sequence length="460" mass="51253">MSFKFDWESLRDESFYERAKTILADALNSDSKPPIIVDDITVKDLDLGDESPFLEILEIGDMADDRFRGIFKLNYTGNASLTLTTKVQANPLNVYRQSFDQSSFVAPQFLAAGSSLAIPLNLTLSDIRLSGIIILVFSRAKGLTLVFRNDPLESIKVSSTFDAIPPLAKFLQVQIENQIRGLFRELLPGIIHRLSQKWVTRDETKSNSNTVMSPHVTQPPSPKLKPVSIMDINPDLPALSPTNMLKISALCASQRTLSLFTPSISDAVYRSNLEQFDVVDEESQFQSEDPYDIVRIQSRNYYRHNHQAPKRRTIKYKRKSKKTDEGDNASTEATTRETTPLPTSSTPLETSTPSREVIREVKEKLLAEPSSVVMSPSEEKTTLRSIPPPLELSPPSLDLSIDTSLRPYASRNNTPEKKEKPQRPAGPSKRNTLPAPTKKGPGFFSSNLAGYDVPPPAYSG</sequence>
<evidence type="ECO:0000256" key="4">
    <source>
        <dbReference type="ARBA" id="ARBA00022692"/>
    </source>
</evidence>
<keyword evidence="4 10" id="KW-0812">Transmembrane</keyword>
<feature type="compositionally biased region" description="Low complexity" evidence="11">
    <location>
        <begin position="329"/>
        <end position="355"/>
    </location>
</feature>
<dbReference type="Proteomes" id="UP000182444">
    <property type="component" value="Chromosome 1D"/>
</dbReference>
<dbReference type="VEuPathDB" id="FungiDB:YALI1_D33042g"/>
<dbReference type="InterPro" id="IPR027536">
    <property type="entry name" value="MDM34"/>
</dbReference>
<evidence type="ECO:0000256" key="8">
    <source>
        <dbReference type="ARBA" id="ARBA00023128"/>
    </source>
</evidence>
<proteinExistence type="inferred from homology"/>
<feature type="compositionally biased region" description="Basic residues" evidence="11">
    <location>
        <begin position="302"/>
        <end position="321"/>
    </location>
</feature>
<evidence type="ECO:0000256" key="9">
    <source>
        <dbReference type="ARBA" id="ARBA00023136"/>
    </source>
</evidence>
<comment type="function">
    <text evidence="10">Component of the ERMES/MDM complex, which serves as a molecular tether to connect the endoplasmic reticulum (ER) and mitochondria. Components of this complex are involved in the control of mitochondrial shape and protein biogenesis, and function in nonvesicular lipid trafficking between the ER and mitochondria. MDM34 is required for the interaction of the ER-resident membrane protein MMM1 and the outer mitochondrial membrane-resident beta-barrel protein MDM10.</text>
</comment>
<evidence type="ECO:0000256" key="1">
    <source>
        <dbReference type="ARBA" id="ARBA00004370"/>
    </source>
</evidence>
<evidence type="ECO:0000256" key="7">
    <source>
        <dbReference type="ARBA" id="ARBA00023121"/>
    </source>
</evidence>
<feature type="region of interest" description="Disordered" evidence="11">
    <location>
        <begin position="302"/>
        <end position="356"/>
    </location>
</feature>
<dbReference type="GO" id="GO:1990456">
    <property type="term" value="P:mitochondrion-endoplasmic reticulum membrane tethering"/>
    <property type="evidence" value="ECO:0007669"/>
    <property type="project" value="TreeGrafter"/>
</dbReference>
<keyword evidence="5 10" id="KW-1000">Mitochondrion outer membrane</keyword>
<keyword evidence="8 10" id="KW-0496">Mitochondrion</keyword>
<evidence type="ECO:0000259" key="12">
    <source>
        <dbReference type="PROSITE" id="PS51847"/>
    </source>
</evidence>
<feature type="compositionally biased region" description="Low complexity" evidence="11">
    <location>
        <begin position="393"/>
        <end position="405"/>
    </location>
</feature>
<dbReference type="Proteomes" id="UP000256601">
    <property type="component" value="Unassembled WGS sequence"/>
</dbReference>
<reference evidence="13 15" key="1">
    <citation type="journal article" date="2016" name="PLoS ONE">
        <title>Sequence Assembly of Yarrowia lipolytica Strain W29/CLIB89 Shows Transposable Element Diversity.</title>
        <authorList>
            <person name="Magnan C."/>
            <person name="Yu J."/>
            <person name="Chang I."/>
            <person name="Jahn E."/>
            <person name="Kanomata Y."/>
            <person name="Wu J."/>
            <person name="Zeller M."/>
            <person name="Oakes M."/>
            <person name="Baldi P."/>
            <person name="Sandmeyer S."/>
        </authorList>
    </citation>
    <scope>NUCLEOTIDE SEQUENCE [LARGE SCALE GENOMIC DNA]</scope>
    <source>
        <strain evidence="13">CLIB89</strain>
        <strain evidence="15">CLIB89(W29)</strain>
    </source>
</reference>
<dbReference type="InterPro" id="IPR031468">
    <property type="entry name" value="SMP_LBD"/>
</dbReference>
<dbReference type="EMBL" id="CP017556">
    <property type="protein sequence ID" value="AOW04608.1"/>
    <property type="molecule type" value="Genomic_DNA"/>
</dbReference>
<dbReference type="HAMAP" id="MF_03105">
    <property type="entry name" value="Mdm34"/>
    <property type="match status" value="1"/>
</dbReference>
<dbReference type="GO" id="GO:0008289">
    <property type="term" value="F:lipid binding"/>
    <property type="evidence" value="ECO:0007669"/>
    <property type="project" value="UniProtKB-KW"/>
</dbReference>
<evidence type="ECO:0000313" key="15">
    <source>
        <dbReference type="Proteomes" id="UP000182444"/>
    </source>
</evidence>
<evidence type="ECO:0000256" key="3">
    <source>
        <dbReference type="ARBA" id="ARBA00022452"/>
    </source>
</evidence>
<evidence type="ECO:0000313" key="16">
    <source>
        <dbReference type="Proteomes" id="UP000256601"/>
    </source>
</evidence>
<dbReference type="EMBL" id="KZ859009">
    <property type="protein sequence ID" value="RDW25193.1"/>
    <property type="molecule type" value="Genomic_DNA"/>
</dbReference>
<keyword evidence="7" id="KW-0446">Lipid-binding</keyword>
<dbReference type="PROSITE" id="PS51847">
    <property type="entry name" value="SMP"/>
    <property type="match status" value="1"/>
</dbReference>
<keyword evidence="9 10" id="KW-0472">Membrane</keyword>
<dbReference type="GO" id="GO:0007005">
    <property type="term" value="P:mitochondrion organization"/>
    <property type="evidence" value="ECO:0007669"/>
    <property type="project" value="InterPro"/>
</dbReference>
<keyword evidence="6" id="KW-0445">Lipid transport</keyword>
<accession>A0A1H6PU96</accession>
<dbReference type="VEuPathDB" id="FungiDB:YALI0_D24926g"/>
<dbReference type="OrthoDB" id="17927at2759"/>
<feature type="region of interest" description="Disordered" evidence="11">
    <location>
        <begin position="368"/>
        <end position="460"/>
    </location>
</feature>
<dbReference type="eggNOG" id="ENOG502QT3W">
    <property type="taxonomic scope" value="Eukaryota"/>
</dbReference>
<comment type="similarity">
    <text evidence="10">Belongs to the MDM34 family.</text>
</comment>
<evidence type="ECO:0000256" key="2">
    <source>
        <dbReference type="ARBA" id="ARBA00022448"/>
    </source>
</evidence>
<protein>
    <recommendedName>
        <fullName evidence="10">Mitochondrial distribution and morphology protein 34</fullName>
    </recommendedName>
</protein>
<keyword evidence="2" id="KW-0813">Transport</keyword>
<evidence type="ECO:0000256" key="5">
    <source>
        <dbReference type="ARBA" id="ARBA00022787"/>
    </source>
</evidence>
<dbReference type="InterPro" id="IPR058825">
    <property type="entry name" value="MDM34_N"/>
</dbReference>
<keyword evidence="3 10" id="KW-1134">Transmembrane beta strand</keyword>
<dbReference type="GO" id="GO:0015914">
    <property type="term" value="P:phospholipid transport"/>
    <property type="evidence" value="ECO:0007669"/>
    <property type="project" value="TreeGrafter"/>
</dbReference>
<comment type="subunit">
    <text evidence="10">Component of the ER-mitochondria encounter structure (ERMES) or MDM complex, composed of MMM1, MDM10, MDM12 and MDM34.</text>
</comment>
<dbReference type="AlphaFoldDB" id="A0A1H6PU96"/>
<comment type="subcellular location">
    <subcellularLocation>
        <location evidence="1">Membrane</location>
    </subcellularLocation>
    <subcellularLocation>
        <location evidence="10">Mitochondrion outer membrane</location>
        <topology evidence="10">Multi-pass membrane protein</topology>
    </subcellularLocation>
    <text evidence="10">The ERMES/MDM complex localizes to a few discrete foci (around 10 per single cell), that represent mitochondria-endoplasmic reticulum junctions. These foci are often found next to mtDNA nucleoids.</text>
</comment>
<reference evidence="14 16" key="2">
    <citation type="submission" date="2018-07" db="EMBL/GenBank/DDBJ databases">
        <title>Draft Genome Assemblies for Five Robust Yarrowia lipolytica Strains Exhibiting High Lipid Production and Pentose Sugar Utilization and Sugar Alcohol Secretion from Undetoxified Lignocellulosic Biomass Hydrolysates.</title>
        <authorList>
            <consortium name="DOE Joint Genome Institute"/>
            <person name="Walker C."/>
            <person name="Ryu S."/>
            <person name="Na H."/>
            <person name="Zane M."/>
            <person name="LaButti K."/>
            <person name="Lipzen A."/>
            <person name="Haridas S."/>
            <person name="Barry K."/>
            <person name="Grigoriev I.V."/>
            <person name="Quarterman J."/>
            <person name="Slininger P."/>
            <person name="Dien B."/>
            <person name="Trinh C.T."/>
        </authorList>
    </citation>
    <scope>NUCLEOTIDE SEQUENCE [LARGE SCALE GENOMIC DNA]</scope>
    <source>
        <strain evidence="14 16">YB392</strain>
    </source>
</reference>
<dbReference type="KEGG" id="yli:2910962"/>
<dbReference type="Pfam" id="PF26545">
    <property type="entry name" value="Mdm34_N"/>
    <property type="match status" value="1"/>
</dbReference>
<feature type="domain" description="SMP-LTD" evidence="12">
    <location>
        <begin position="1"/>
        <end position="196"/>
    </location>
</feature>
<comment type="domain">
    <text evidence="10">Lacks alpha-helical transmembrane segments, suggesting that it resides in the membrane via beta-sheet conformations similar to those predicted for other outer membrane proteins and porin.</text>
</comment>
<evidence type="ECO:0000256" key="6">
    <source>
        <dbReference type="ARBA" id="ARBA00023055"/>
    </source>
</evidence>
<name>A0A1H6PU96_YARLL</name>
<dbReference type="GO" id="GO:0032865">
    <property type="term" value="C:ERMES complex"/>
    <property type="evidence" value="ECO:0007669"/>
    <property type="project" value="UniProtKB-UniRule"/>
</dbReference>
<evidence type="ECO:0000313" key="14">
    <source>
        <dbReference type="EMBL" id="RDW25193.1"/>
    </source>
</evidence>
<organism evidence="13 15">
    <name type="scientific">Yarrowia lipolytica</name>
    <name type="common">Candida lipolytica</name>
    <dbReference type="NCBI Taxonomy" id="4952"/>
    <lineage>
        <taxon>Eukaryota</taxon>
        <taxon>Fungi</taxon>
        <taxon>Dikarya</taxon>
        <taxon>Ascomycota</taxon>
        <taxon>Saccharomycotina</taxon>
        <taxon>Dipodascomycetes</taxon>
        <taxon>Dipodascales</taxon>
        <taxon>Dipodascales incertae sedis</taxon>
        <taxon>Yarrowia</taxon>
    </lineage>
</organism>
<evidence type="ECO:0000256" key="11">
    <source>
        <dbReference type="SAM" id="MobiDB-lite"/>
    </source>
</evidence>
<dbReference type="CDD" id="cd21673">
    <property type="entry name" value="SMP_Mdm34"/>
    <property type="match status" value="1"/>
</dbReference>
<evidence type="ECO:0000256" key="10">
    <source>
        <dbReference type="HAMAP-Rule" id="MF_03105"/>
    </source>
</evidence>
<dbReference type="PANTHER" id="PTHR28185">
    <property type="entry name" value="MITOCHONDRIAL DISTRIBUTION AND MORPHOLOGY PROTEIN 34"/>
    <property type="match status" value="1"/>
</dbReference>